<keyword evidence="5" id="KW-0012">Acyltransferase</keyword>
<evidence type="ECO:0000256" key="6">
    <source>
        <dbReference type="ARBA" id="ARBA00049880"/>
    </source>
</evidence>
<dbReference type="GO" id="GO:0016747">
    <property type="term" value="F:acyltransferase activity, transferring groups other than amino-acyl groups"/>
    <property type="evidence" value="ECO:0007669"/>
    <property type="project" value="InterPro"/>
</dbReference>
<dbReference type="PANTHER" id="PTHR36449">
    <property type="entry name" value="ACETYLTRANSFERASE-RELATED"/>
    <property type="match status" value="1"/>
</dbReference>
<comment type="catalytic activity">
    <reaction evidence="6">
        <text>glycyl-tRNA(Gly) + acetyl-CoA = N-acetylglycyl-tRNA(Gly) + CoA + H(+)</text>
        <dbReference type="Rhea" id="RHEA:81867"/>
        <dbReference type="Rhea" id="RHEA-COMP:9683"/>
        <dbReference type="Rhea" id="RHEA-COMP:19766"/>
        <dbReference type="ChEBI" id="CHEBI:15378"/>
        <dbReference type="ChEBI" id="CHEBI:57287"/>
        <dbReference type="ChEBI" id="CHEBI:57288"/>
        <dbReference type="ChEBI" id="CHEBI:78522"/>
        <dbReference type="ChEBI" id="CHEBI:232036"/>
    </reaction>
</comment>
<organism evidence="8">
    <name type="scientific">Escherichia coli</name>
    <dbReference type="NCBI Taxonomy" id="562"/>
    <lineage>
        <taxon>Bacteria</taxon>
        <taxon>Pseudomonadati</taxon>
        <taxon>Pseudomonadota</taxon>
        <taxon>Gammaproteobacteria</taxon>
        <taxon>Enterobacterales</taxon>
        <taxon>Enterobacteriaceae</taxon>
        <taxon>Escherichia</taxon>
    </lineage>
</organism>
<dbReference type="EMBL" id="CP053385">
    <property type="protein sequence ID" value="QKN61193.1"/>
    <property type="molecule type" value="Genomic_DNA"/>
</dbReference>
<geneLocation type="plasmid" evidence="8">
    <name>pSCU-107-1</name>
</geneLocation>
<name>A0A6M9UFT7_ECOLX</name>
<comment type="similarity">
    <text evidence="1">Belongs to the acetyltransferase family. GNAT subfamily.</text>
</comment>
<evidence type="ECO:0000256" key="2">
    <source>
        <dbReference type="ARBA" id="ARBA00022491"/>
    </source>
</evidence>
<gene>
    <name evidence="8" type="ORF">HHJ25_23830</name>
</gene>
<dbReference type="Pfam" id="PF13673">
    <property type="entry name" value="Acetyltransf_10"/>
    <property type="match status" value="1"/>
</dbReference>
<dbReference type="InterPro" id="IPR000182">
    <property type="entry name" value="GNAT_dom"/>
</dbReference>
<dbReference type="InterPro" id="IPR016181">
    <property type="entry name" value="Acyl_CoA_acyltransferase"/>
</dbReference>
<keyword evidence="2" id="KW-0678">Repressor</keyword>
<reference evidence="8" key="1">
    <citation type="submission" date="2020-05" db="EMBL/GenBank/DDBJ databases">
        <title>F plasmids are the major carriers of antibiotic resistance genes in human-associated commensal E. coli.</title>
        <authorList>
            <person name="Stephens C."/>
            <person name="Arismendi T."/>
            <person name="Wright M."/>
            <person name="Gonzalez A."/>
            <person name="Gill M."/>
            <person name="Hartman A."/>
            <person name="Pandori M."/>
            <person name="Hess D."/>
        </authorList>
    </citation>
    <scope>NUCLEOTIDE SEQUENCE</scope>
    <source>
        <strain evidence="8">SCU-107</strain>
        <plasmid evidence="8">pSCU-107-1</plasmid>
    </source>
</reference>
<evidence type="ECO:0000256" key="1">
    <source>
        <dbReference type="ARBA" id="ARBA00009342"/>
    </source>
</evidence>
<evidence type="ECO:0000256" key="5">
    <source>
        <dbReference type="ARBA" id="ARBA00023315"/>
    </source>
</evidence>
<dbReference type="SUPFAM" id="SSF55729">
    <property type="entry name" value="Acyl-CoA N-acyltransferases (Nat)"/>
    <property type="match status" value="1"/>
</dbReference>
<dbReference type="RefSeq" id="WP_033808804.1">
    <property type="nucleotide sequence ID" value="NZ_CABVVJ010000047.1"/>
</dbReference>
<protein>
    <submittedName>
        <fullName evidence="8">GNAT family N-acetyltransferase</fullName>
    </submittedName>
</protein>
<feature type="domain" description="N-acetyltransferase" evidence="7">
    <location>
        <begin position="25"/>
        <end position="149"/>
    </location>
</feature>
<evidence type="ECO:0000313" key="8">
    <source>
        <dbReference type="EMBL" id="QKN61193.1"/>
    </source>
</evidence>
<sequence>MEINVTTPALLTDEHILQPFDCGNEVLSNWLRGRAMKNQILNASRTFVICLEDTLRVVGYYSLATGSVTHAELGRSLRHNMPNPVPVVLLGRLAVDVCTQGHGFGKWLLSDAIHRIANLAEQVGIKAVMVHAIDDDARVFYEHFGFVQSVVAPDTLFYKI</sequence>
<proteinExistence type="inferred from homology"/>
<evidence type="ECO:0000256" key="3">
    <source>
        <dbReference type="ARBA" id="ARBA00022649"/>
    </source>
</evidence>
<evidence type="ECO:0000256" key="4">
    <source>
        <dbReference type="ARBA" id="ARBA00022679"/>
    </source>
</evidence>
<keyword evidence="8" id="KW-0614">Plasmid</keyword>
<keyword evidence="3" id="KW-1277">Toxin-antitoxin system</keyword>
<keyword evidence="4 8" id="KW-0808">Transferase</keyword>
<dbReference type="PANTHER" id="PTHR36449:SF1">
    <property type="entry name" value="ACETYLTRANSFERASE"/>
    <property type="match status" value="1"/>
</dbReference>
<dbReference type="Gene3D" id="3.40.630.30">
    <property type="match status" value="1"/>
</dbReference>
<evidence type="ECO:0000259" key="7">
    <source>
        <dbReference type="Pfam" id="PF13673"/>
    </source>
</evidence>
<accession>A0A6M9UFT7</accession>
<dbReference type="AlphaFoldDB" id="A0A6M9UFT7"/>